<reference evidence="7 8" key="1">
    <citation type="submission" date="2020-09" db="EMBL/GenBank/DDBJ databases">
        <title>Parvimonas S3374 sp. nov.</title>
        <authorList>
            <person name="Buhl M."/>
        </authorList>
    </citation>
    <scope>NUCLEOTIDE SEQUENCE [LARGE SCALE GENOMIC DNA]</scope>
    <source>
        <strain evidence="7 8">S3374</strain>
    </source>
</reference>
<evidence type="ECO:0000256" key="2">
    <source>
        <dbReference type="ARBA" id="ARBA00022525"/>
    </source>
</evidence>
<dbReference type="Pfam" id="PF17802">
    <property type="entry name" value="SpaA"/>
    <property type="match status" value="4"/>
</dbReference>
<feature type="coiled-coil region" evidence="4">
    <location>
        <begin position="961"/>
        <end position="991"/>
    </location>
</feature>
<organism evidence="7 8">
    <name type="scientific">Parvimonas parva</name>
    <dbReference type="NCBI Taxonomy" id="2769485"/>
    <lineage>
        <taxon>Bacteria</taxon>
        <taxon>Bacillati</taxon>
        <taxon>Bacillota</taxon>
        <taxon>Tissierellia</taxon>
        <taxon>Tissierellales</taxon>
        <taxon>Peptoniphilaceae</taxon>
        <taxon>Parvimonas</taxon>
    </lineage>
</organism>
<comment type="caution">
    <text evidence="7">The sequence shown here is derived from an EMBL/GenBank/DDBJ whole genome shotgun (WGS) entry which is preliminary data.</text>
</comment>
<sequence>MEKTNNLRTRIFSFLMLFSILLTSIGNNIFIKAKEESTEERKKVVVELKEVENGFLRFKGSDKKEKEFVLKEEITQIDVSAYADKGYYFAGYKLLDENDIEIREDKNLFVKKFANHIEIFTKDSRYKKIKVAAKMISEKSEIANKSPYDEKSFDKEIKDKITTKAVHEITKDGFVITPKQKEYKGKMQPRVEEKDLPEGEMYLYGDLRVTHHSFSSPCQFSVSNIKGFPEFELKYHPTYGTGLRCNKPGWPTPANGQYKFKIYRYEPTNPYSPDYAQYWVEFEGYSSNRRDAFYEGSQHIKGDGPFVSQGCGGYIYVKKDTIIPPPDGYRIRIRKADEYNNTITSSYAKFKMWYEDEEYLWGGGEPSDSRAESGQNAWMYTTTNGYTKFDTWNKAPGTKIKYKEVKAPVGYIKSSSTYSDTIEGGGKTSTLTVKNKKDEPPTPPRPEKKIYRFYNLKIVKKDSDSYKPLKGAEFEIREKNTGKLIETVTTGSDGSAKTKDLDSYLPCIIKEKKAPEGYEKNETSYTINKSDFSYSYEKDYEDMTFKYYKYEKTIYNKKQKTKLKLAKVGEVLKEYKDEKVTIRNKSYNVKTPIFKKSFIAGAKFDIKQNGKVIKTVTSKTDFIEVDLPLGKYQVVEKEAPTGFVKTSKVYDVDLTGSSEVISKSLEIENEREKVKFNLTKSFEKGMFKNETYAVFGLFTKEKENTLEKDTLIEVLEFDKENSTKEFKNTIKGKYYVKELDNSSGYRKDEKNHDVDLSKEKVATKTIINKLKRGGIKIVKLDAKNKEIKLKDVKFRLLANNKERKEIGVYTTNENGEINIENLELGEYILEEIQTKDGYILDETQRIIRVKEDNKITMETVENDFTKVEISKTDITGEKELPGAKLKVVDSEGKTVEEWETDGKPHRINKMKVGKYKLIEEIAPDGYVIANEVEFEVKATGEVQKVVMKDDTTKVKVQKVGKDDESKQLEGAEFVIEEVEETEETTDKKETESKDLSFLDEKRKFLVKKENLIEEDLEKLL</sequence>
<keyword evidence="8" id="KW-1185">Reference proteome</keyword>
<evidence type="ECO:0000256" key="5">
    <source>
        <dbReference type="SAM" id="MobiDB-lite"/>
    </source>
</evidence>
<feature type="domain" description="SpaA-like prealbumin fold" evidence="6">
    <location>
        <begin position="866"/>
        <end position="950"/>
    </location>
</feature>
<keyword evidence="4" id="KW-0175">Coiled coil</keyword>
<feature type="domain" description="SpaA-like prealbumin fold" evidence="6">
    <location>
        <begin position="455"/>
        <end position="528"/>
    </location>
</feature>
<name>A0ABS1CAG7_9FIRM</name>
<feature type="compositionally biased region" description="Basic and acidic residues" evidence="5">
    <location>
        <begin position="435"/>
        <end position="447"/>
    </location>
</feature>
<dbReference type="SUPFAM" id="SSF49478">
    <property type="entry name" value="Cna protein B-type domain"/>
    <property type="match status" value="1"/>
</dbReference>
<evidence type="ECO:0000313" key="7">
    <source>
        <dbReference type="EMBL" id="MBK1469025.1"/>
    </source>
</evidence>
<dbReference type="PANTHER" id="PTHR36108">
    <property type="entry name" value="COLOSSIN-B-RELATED"/>
    <property type="match status" value="1"/>
</dbReference>
<evidence type="ECO:0000256" key="1">
    <source>
        <dbReference type="ARBA" id="ARBA00007257"/>
    </source>
</evidence>
<keyword evidence="2" id="KW-0964">Secreted</keyword>
<protein>
    <recommendedName>
        <fullName evidence="6">SpaA-like prealbumin fold domain-containing protein</fullName>
    </recommendedName>
</protein>
<comment type="similarity">
    <text evidence="1">Belongs to the serine-aspartate repeat-containing protein (SDr) family.</text>
</comment>
<evidence type="ECO:0000259" key="6">
    <source>
        <dbReference type="Pfam" id="PF17802"/>
    </source>
</evidence>
<dbReference type="Proteomes" id="UP000823123">
    <property type="component" value="Unassembled WGS sequence"/>
</dbReference>
<feature type="domain" description="SpaA-like prealbumin fold" evidence="6">
    <location>
        <begin position="774"/>
        <end position="859"/>
    </location>
</feature>
<evidence type="ECO:0000313" key="8">
    <source>
        <dbReference type="Proteomes" id="UP000823123"/>
    </source>
</evidence>
<dbReference type="PANTHER" id="PTHR36108:SF13">
    <property type="entry name" value="COLOSSIN-B-RELATED"/>
    <property type="match status" value="1"/>
</dbReference>
<dbReference type="EMBL" id="JACVDA010000020">
    <property type="protein sequence ID" value="MBK1469025.1"/>
    <property type="molecule type" value="Genomic_DNA"/>
</dbReference>
<keyword evidence="3" id="KW-0732">Signal</keyword>
<gene>
    <name evidence="7" type="ORF">IBJ83_06820</name>
</gene>
<evidence type="ECO:0000256" key="4">
    <source>
        <dbReference type="SAM" id="Coils"/>
    </source>
</evidence>
<dbReference type="InterPro" id="IPR013783">
    <property type="entry name" value="Ig-like_fold"/>
</dbReference>
<proteinExistence type="inferred from homology"/>
<accession>A0ABS1CAG7</accession>
<evidence type="ECO:0000256" key="3">
    <source>
        <dbReference type="ARBA" id="ARBA00022729"/>
    </source>
</evidence>
<feature type="domain" description="SpaA-like prealbumin fold" evidence="6">
    <location>
        <begin position="598"/>
        <end position="662"/>
    </location>
</feature>
<dbReference type="RefSeq" id="WP_201275880.1">
    <property type="nucleotide sequence ID" value="NZ_JACVDA010000020.1"/>
</dbReference>
<dbReference type="Gene3D" id="2.60.40.10">
    <property type="entry name" value="Immunoglobulins"/>
    <property type="match status" value="5"/>
</dbReference>
<feature type="region of interest" description="Disordered" evidence="5">
    <location>
        <begin position="418"/>
        <end position="447"/>
    </location>
</feature>
<dbReference type="InterPro" id="IPR041033">
    <property type="entry name" value="SpaA_PFL_dom_1"/>
</dbReference>